<dbReference type="Proteomes" id="UP000799764">
    <property type="component" value="Unassembled WGS sequence"/>
</dbReference>
<comment type="caution">
    <text evidence="2">The sequence shown here is derived from an EMBL/GenBank/DDBJ whole genome shotgun (WGS) entry which is preliminary data.</text>
</comment>
<dbReference type="AlphaFoldDB" id="A0A9P4PI44"/>
<proteinExistence type="predicted"/>
<gene>
    <name evidence="2" type="ORF">P171DRAFT_36502</name>
</gene>
<accession>A0A9P4PI44</accession>
<protein>
    <submittedName>
        <fullName evidence="2">Uncharacterized protein</fullName>
    </submittedName>
</protein>
<dbReference type="EMBL" id="MU001502">
    <property type="protein sequence ID" value="KAF2443384.1"/>
    <property type="molecule type" value="Genomic_DNA"/>
</dbReference>
<sequence length="171" mass="18776">MPHGDLGPMLRGGRGAEKEGCERWGGRKLHVRGAEEGLAMSESCSRSAQEAQKTQHSTRAAQYIHSSLQQHLELPCPSDGNHQLLQGVKQAGWVHRISCSPYPCYPVAASSDARQTSSRLPILCIPGDRRRKTATVRAQVYIATSSPAILHPPASLITRRARAFRPYVTRT</sequence>
<evidence type="ECO:0000313" key="2">
    <source>
        <dbReference type="EMBL" id="KAF2443384.1"/>
    </source>
</evidence>
<feature type="region of interest" description="Disordered" evidence="1">
    <location>
        <begin position="1"/>
        <end position="21"/>
    </location>
</feature>
<keyword evidence="3" id="KW-1185">Reference proteome</keyword>
<name>A0A9P4PI44_9PLEO</name>
<evidence type="ECO:0000256" key="1">
    <source>
        <dbReference type="SAM" id="MobiDB-lite"/>
    </source>
</evidence>
<evidence type="ECO:0000313" key="3">
    <source>
        <dbReference type="Proteomes" id="UP000799764"/>
    </source>
</evidence>
<reference evidence="2" key="1">
    <citation type="journal article" date="2020" name="Stud. Mycol.">
        <title>101 Dothideomycetes genomes: a test case for predicting lifestyles and emergence of pathogens.</title>
        <authorList>
            <person name="Haridas S."/>
            <person name="Albert R."/>
            <person name="Binder M."/>
            <person name="Bloem J."/>
            <person name="Labutti K."/>
            <person name="Salamov A."/>
            <person name="Andreopoulos B."/>
            <person name="Baker S."/>
            <person name="Barry K."/>
            <person name="Bills G."/>
            <person name="Bluhm B."/>
            <person name="Cannon C."/>
            <person name="Castanera R."/>
            <person name="Culley D."/>
            <person name="Daum C."/>
            <person name="Ezra D."/>
            <person name="Gonzalez J."/>
            <person name="Henrissat B."/>
            <person name="Kuo A."/>
            <person name="Liang C."/>
            <person name="Lipzen A."/>
            <person name="Lutzoni F."/>
            <person name="Magnuson J."/>
            <person name="Mondo S."/>
            <person name="Nolan M."/>
            <person name="Ohm R."/>
            <person name="Pangilinan J."/>
            <person name="Park H.-J."/>
            <person name="Ramirez L."/>
            <person name="Alfaro M."/>
            <person name="Sun H."/>
            <person name="Tritt A."/>
            <person name="Yoshinaga Y."/>
            <person name="Zwiers L.-H."/>
            <person name="Turgeon B."/>
            <person name="Goodwin S."/>
            <person name="Spatafora J."/>
            <person name="Crous P."/>
            <person name="Grigoriev I."/>
        </authorList>
    </citation>
    <scope>NUCLEOTIDE SEQUENCE</scope>
    <source>
        <strain evidence="2">CBS 690.94</strain>
    </source>
</reference>
<organism evidence="2 3">
    <name type="scientific">Karstenula rhodostoma CBS 690.94</name>
    <dbReference type="NCBI Taxonomy" id="1392251"/>
    <lineage>
        <taxon>Eukaryota</taxon>
        <taxon>Fungi</taxon>
        <taxon>Dikarya</taxon>
        <taxon>Ascomycota</taxon>
        <taxon>Pezizomycotina</taxon>
        <taxon>Dothideomycetes</taxon>
        <taxon>Pleosporomycetidae</taxon>
        <taxon>Pleosporales</taxon>
        <taxon>Massarineae</taxon>
        <taxon>Didymosphaeriaceae</taxon>
        <taxon>Karstenula</taxon>
    </lineage>
</organism>